<evidence type="ECO:0000256" key="1">
    <source>
        <dbReference type="SAM" id="MobiDB-lite"/>
    </source>
</evidence>
<proteinExistence type="predicted"/>
<dbReference type="EnsemblPlants" id="OPUNC09G16460.1">
    <property type="protein sequence ID" value="OPUNC09G16460.1"/>
    <property type="gene ID" value="OPUNC09G16460"/>
</dbReference>
<dbReference type="PANTHER" id="PTHR35167">
    <property type="entry name" value="OS05G0216466 PROTEIN"/>
    <property type="match status" value="1"/>
</dbReference>
<dbReference type="OMA" id="QVMPRPS"/>
<name>A0A0E0M3Z9_ORYPU</name>
<evidence type="ECO:0000313" key="2">
    <source>
        <dbReference type="EnsemblPlants" id="OPUNC09G16460.1"/>
    </source>
</evidence>
<protein>
    <submittedName>
        <fullName evidence="2">Uncharacterized protein</fullName>
    </submittedName>
</protein>
<dbReference type="Proteomes" id="UP000026962">
    <property type="component" value="Chromosome 9"/>
</dbReference>
<keyword evidence="3" id="KW-1185">Reference proteome</keyword>
<evidence type="ECO:0000313" key="3">
    <source>
        <dbReference type="Proteomes" id="UP000026962"/>
    </source>
</evidence>
<reference evidence="2" key="1">
    <citation type="submission" date="2015-04" db="UniProtKB">
        <authorList>
            <consortium name="EnsemblPlants"/>
        </authorList>
    </citation>
    <scope>IDENTIFICATION</scope>
</reference>
<sequence length="152" mass="16415">MAKRKLKAMAKKKPKVSTKKKLKAQTKKKLKAPAKELKTPTKELKAPAKKLKTPAMAMVGAFTACELSAAKRLVLLSGSNTASSGGSHSTIFASSGSSVNAPPVMSQAMPCPAEDYLSDEELEDDSQEVPGIPRKKRLYRFIFEIYQLCAAS</sequence>
<dbReference type="AlphaFoldDB" id="A0A0E0M3Z9"/>
<dbReference type="PANTHER" id="PTHR35167:SF3">
    <property type="entry name" value="OS05G0216466 PROTEIN"/>
    <property type="match status" value="1"/>
</dbReference>
<feature type="compositionally biased region" description="Basic residues" evidence="1">
    <location>
        <begin position="1"/>
        <end position="32"/>
    </location>
</feature>
<dbReference type="HOGENOM" id="CLU_151510_1_0_1"/>
<reference evidence="2" key="2">
    <citation type="submission" date="2018-05" db="EMBL/GenBank/DDBJ databases">
        <title>OpunRS2 (Oryza punctata Reference Sequence Version 2).</title>
        <authorList>
            <person name="Zhang J."/>
            <person name="Kudrna D."/>
            <person name="Lee S."/>
            <person name="Talag J."/>
            <person name="Welchert J."/>
            <person name="Wing R.A."/>
        </authorList>
    </citation>
    <scope>NUCLEOTIDE SEQUENCE [LARGE SCALE GENOMIC DNA]</scope>
</reference>
<feature type="compositionally biased region" description="Basic and acidic residues" evidence="1">
    <location>
        <begin position="33"/>
        <end position="46"/>
    </location>
</feature>
<feature type="region of interest" description="Disordered" evidence="1">
    <location>
        <begin position="1"/>
        <end position="50"/>
    </location>
</feature>
<dbReference type="Gramene" id="OPUNC09G16460.1">
    <property type="protein sequence ID" value="OPUNC09G16460.1"/>
    <property type="gene ID" value="OPUNC09G16460"/>
</dbReference>
<accession>A0A0E0M3Z9</accession>
<organism evidence="2">
    <name type="scientific">Oryza punctata</name>
    <name type="common">Red rice</name>
    <dbReference type="NCBI Taxonomy" id="4537"/>
    <lineage>
        <taxon>Eukaryota</taxon>
        <taxon>Viridiplantae</taxon>
        <taxon>Streptophyta</taxon>
        <taxon>Embryophyta</taxon>
        <taxon>Tracheophyta</taxon>
        <taxon>Spermatophyta</taxon>
        <taxon>Magnoliopsida</taxon>
        <taxon>Liliopsida</taxon>
        <taxon>Poales</taxon>
        <taxon>Poaceae</taxon>
        <taxon>BOP clade</taxon>
        <taxon>Oryzoideae</taxon>
        <taxon>Oryzeae</taxon>
        <taxon>Oryzinae</taxon>
        <taxon>Oryza</taxon>
    </lineage>
</organism>